<evidence type="ECO:0000256" key="1">
    <source>
        <dbReference type="SAM" id="Phobius"/>
    </source>
</evidence>
<organism evidence="3 4">
    <name type="scientific">Rurimicrobium arvi</name>
    <dbReference type="NCBI Taxonomy" id="2049916"/>
    <lineage>
        <taxon>Bacteria</taxon>
        <taxon>Pseudomonadati</taxon>
        <taxon>Bacteroidota</taxon>
        <taxon>Chitinophagia</taxon>
        <taxon>Chitinophagales</taxon>
        <taxon>Chitinophagaceae</taxon>
        <taxon>Rurimicrobium</taxon>
    </lineage>
</organism>
<comment type="caution">
    <text evidence="3">The sequence shown here is derived from an EMBL/GenBank/DDBJ whole genome shotgun (WGS) entry which is preliminary data.</text>
</comment>
<reference evidence="4" key="1">
    <citation type="journal article" date="2019" name="Int. J. Syst. Evol. Microbiol.">
        <title>The Global Catalogue of Microorganisms (GCM) 10K type strain sequencing project: providing services to taxonomists for standard genome sequencing and annotation.</title>
        <authorList>
            <consortium name="The Broad Institute Genomics Platform"/>
            <consortium name="The Broad Institute Genome Sequencing Center for Infectious Disease"/>
            <person name="Wu L."/>
            <person name="Ma J."/>
        </authorList>
    </citation>
    <scope>NUCLEOTIDE SEQUENCE [LARGE SCALE GENOMIC DNA]</scope>
    <source>
        <strain evidence="4">JCM 31921</strain>
    </source>
</reference>
<protein>
    <recommendedName>
        <fullName evidence="5">DUF4271 domain-containing protein</fullName>
    </recommendedName>
</protein>
<feature type="transmembrane region" description="Helical" evidence="1">
    <location>
        <begin position="163"/>
        <end position="189"/>
    </location>
</feature>
<feature type="transmembrane region" description="Helical" evidence="1">
    <location>
        <begin position="265"/>
        <end position="284"/>
    </location>
</feature>
<dbReference type="PROSITE" id="PS51257">
    <property type="entry name" value="PROKAR_LIPOPROTEIN"/>
    <property type="match status" value="1"/>
</dbReference>
<dbReference type="RefSeq" id="WP_344824001.1">
    <property type="nucleotide sequence ID" value="NZ_BAABEZ010000018.1"/>
</dbReference>
<proteinExistence type="predicted"/>
<name>A0ABP8MLS7_9BACT</name>
<dbReference type="Pfam" id="PF14093">
    <property type="entry name" value="DUF4271"/>
    <property type="match status" value="1"/>
</dbReference>
<dbReference type="EMBL" id="BAABEZ010000018">
    <property type="protein sequence ID" value="GAA4452775.1"/>
    <property type="molecule type" value="Genomic_DNA"/>
</dbReference>
<dbReference type="InterPro" id="IPR025367">
    <property type="entry name" value="DUF4271"/>
</dbReference>
<feature type="transmembrane region" description="Helical" evidence="1">
    <location>
        <begin position="229"/>
        <end position="245"/>
    </location>
</feature>
<feature type="signal peptide" evidence="2">
    <location>
        <begin position="1"/>
        <end position="23"/>
    </location>
</feature>
<accession>A0ABP8MLS7</accession>
<keyword evidence="2" id="KW-0732">Signal</keyword>
<evidence type="ECO:0000313" key="4">
    <source>
        <dbReference type="Proteomes" id="UP001501410"/>
    </source>
</evidence>
<sequence>MKFRLTILLISMLMLGAIYSCPAKVQADSYGVSIDTSVVHHSVAQRLDSLMSPQWDAGATRMVNFLSKPHYTDDNTLDFYLLLCLAAILGGVKTIYPKYFNDLWRAFLNPTLGNRQLKDIIQAASYPNLLMNIFASVVLGAYLYYFISIFVDWRFSGLTNGTIVLLLISGALITYLGKYLFVEFVGWVFHMKNTTDLYNFNIFLVNKILGIFLLPFVVCFAFMDARWDNPICIVSVILAAAFLANRYLRSWNIFAQFFMNSRFHFFMYLCAFEILPMAVLLKLVTRIV</sequence>
<keyword evidence="1" id="KW-0812">Transmembrane</keyword>
<keyword evidence="1" id="KW-1133">Transmembrane helix</keyword>
<evidence type="ECO:0000313" key="3">
    <source>
        <dbReference type="EMBL" id="GAA4452775.1"/>
    </source>
</evidence>
<dbReference type="Proteomes" id="UP001501410">
    <property type="component" value="Unassembled WGS sequence"/>
</dbReference>
<evidence type="ECO:0000256" key="2">
    <source>
        <dbReference type="SAM" id="SignalP"/>
    </source>
</evidence>
<keyword evidence="1" id="KW-0472">Membrane</keyword>
<gene>
    <name evidence="3" type="ORF">GCM10023092_12180</name>
</gene>
<feature type="transmembrane region" description="Helical" evidence="1">
    <location>
        <begin position="201"/>
        <end position="223"/>
    </location>
</feature>
<evidence type="ECO:0008006" key="5">
    <source>
        <dbReference type="Google" id="ProtNLM"/>
    </source>
</evidence>
<feature type="transmembrane region" description="Helical" evidence="1">
    <location>
        <begin position="79"/>
        <end position="96"/>
    </location>
</feature>
<keyword evidence="4" id="KW-1185">Reference proteome</keyword>
<feature type="chain" id="PRO_5045636968" description="DUF4271 domain-containing protein" evidence="2">
    <location>
        <begin position="24"/>
        <end position="288"/>
    </location>
</feature>
<feature type="transmembrane region" description="Helical" evidence="1">
    <location>
        <begin position="129"/>
        <end position="151"/>
    </location>
</feature>